<dbReference type="RefSeq" id="NP_813710.1">
    <property type="nucleotide sequence ID" value="NC_004664.2"/>
</dbReference>
<gene>
    <name evidence="1" type="primary">51</name>
</gene>
<sequence>MGDHSKPKGAFLGAALKWAKAHPKVVSAVVVGVVGVITAVKPEFPGAAVLSVVHGVLGA</sequence>
<reference evidence="1 2" key="1">
    <citation type="journal article" date="2003" name="J. Bacteriol.">
        <title>Integration site for Streptomyces phage phiBT1 and development of site-specific integrating vectors.</title>
        <authorList>
            <person name="Gregory M.A."/>
            <person name="Till R."/>
            <person name="Smith M.C."/>
        </authorList>
    </citation>
    <scope>NUCLEOTIDE SEQUENCE</scope>
</reference>
<dbReference type="EMBL" id="AJ550940">
    <property type="protein sequence ID" value="CAD80118.1"/>
    <property type="molecule type" value="Genomic_DNA"/>
</dbReference>
<evidence type="ECO:0000313" key="1">
    <source>
        <dbReference type="EMBL" id="CAD80118.1"/>
    </source>
</evidence>
<dbReference type="KEGG" id="vg:1258882"/>
<name>Q859A7_9CAUD</name>
<accession>Q859A7</accession>
<dbReference type="Proteomes" id="UP000001251">
    <property type="component" value="Segment"/>
</dbReference>
<evidence type="ECO:0000313" key="2">
    <source>
        <dbReference type="Proteomes" id="UP000001251"/>
    </source>
</evidence>
<dbReference type="GeneID" id="1258882"/>
<protein>
    <submittedName>
        <fullName evidence="1">Gp51</fullName>
    </submittedName>
</protein>
<organism evidence="1 2">
    <name type="scientific">Lomovskayavirus BT1</name>
    <dbReference type="NCBI Taxonomy" id="225588"/>
    <lineage>
        <taxon>Viruses</taxon>
        <taxon>Duplodnaviria</taxon>
        <taxon>Heunggongvirae</taxon>
        <taxon>Uroviricota</taxon>
        <taxon>Caudoviricetes</taxon>
        <taxon>Colingsworthviridae</taxon>
        <taxon>Lomovskayavirus</taxon>
    </lineage>
</organism>
<proteinExistence type="predicted"/>
<keyword evidence="2" id="KW-1185">Reference proteome</keyword>